<dbReference type="AlphaFoldDB" id="A0A7C5Y819"/>
<dbReference type="GO" id="GO:0005737">
    <property type="term" value="C:cytoplasm"/>
    <property type="evidence" value="ECO:0007669"/>
    <property type="project" value="UniProtKB-SubCell"/>
</dbReference>
<feature type="domain" description="Glutamine amidotransferase" evidence="11">
    <location>
        <begin position="59"/>
        <end position="244"/>
    </location>
</feature>
<dbReference type="EC" id="3.5.1.2" evidence="10"/>
<keyword evidence="4 10" id="KW-0378">Hydrolase</keyword>
<keyword evidence="6 10" id="KW-0368">Histidine biosynthesis</keyword>
<comment type="caution">
    <text evidence="12">The sequence shown here is derived from an EMBL/GenBank/DDBJ whole genome shotgun (WGS) entry which is preliminary data.</text>
</comment>
<organism evidence="12">
    <name type="scientific">Caldiarchaeum subterraneum</name>
    <dbReference type="NCBI Taxonomy" id="311458"/>
    <lineage>
        <taxon>Archaea</taxon>
        <taxon>Nitrososphaerota</taxon>
        <taxon>Candidatus Caldarchaeales</taxon>
        <taxon>Candidatus Caldarchaeaceae</taxon>
        <taxon>Candidatus Caldarchaeum</taxon>
    </lineage>
</organism>
<dbReference type="EC" id="4.3.2.10" evidence="10"/>
<evidence type="ECO:0000256" key="2">
    <source>
        <dbReference type="ARBA" id="ARBA00011152"/>
    </source>
</evidence>
<evidence type="ECO:0000259" key="11">
    <source>
        <dbReference type="Pfam" id="PF00117"/>
    </source>
</evidence>
<dbReference type="PANTHER" id="PTHR42701:SF1">
    <property type="entry name" value="IMIDAZOLE GLYCEROL PHOSPHATE SYNTHASE SUBUNIT HISH"/>
    <property type="match status" value="1"/>
</dbReference>
<evidence type="ECO:0000256" key="6">
    <source>
        <dbReference type="ARBA" id="ARBA00023102"/>
    </source>
</evidence>
<dbReference type="GO" id="GO:0000107">
    <property type="term" value="F:imidazoleglycerol-phosphate synthase activity"/>
    <property type="evidence" value="ECO:0007669"/>
    <property type="project" value="UniProtKB-UniRule"/>
</dbReference>
<dbReference type="InterPro" id="IPR010139">
    <property type="entry name" value="Imidazole-glycPsynth_HisH"/>
</dbReference>
<dbReference type="Gene3D" id="3.40.50.880">
    <property type="match status" value="1"/>
</dbReference>
<dbReference type="SUPFAM" id="SSF52317">
    <property type="entry name" value="Class I glutamine amidotransferase-like"/>
    <property type="match status" value="1"/>
</dbReference>
<dbReference type="InterPro" id="IPR029062">
    <property type="entry name" value="Class_I_gatase-like"/>
</dbReference>
<evidence type="ECO:0000313" key="12">
    <source>
        <dbReference type="EMBL" id="HHR40460.1"/>
    </source>
</evidence>
<dbReference type="PROSITE" id="PS51273">
    <property type="entry name" value="GATASE_TYPE_1"/>
    <property type="match status" value="1"/>
</dbReference>
<reference evidence="12" key="1">
    <citation type="journal article" date="2020" name="mSystems">
        <title>Genome- and Community-Level Interaction Insights into Carbon Utilization and Element Cycling Functions of Hydrothermarchaeota in Hydrothermal Sediment.</title>
        <authorList>
            <person name="Zhou Z."/>
            <person name="Liu Y."/>
            <person name="Xu W."/>
            <person name="Pan J."/>
            <person name="Luo Z.H."/>
            <person name="Li M."/>
        </authorList>
    </citation>
    <scope>NUCLEOTIDE SEQUENCE [LARGE SCALE GENOMIC DNA]</scope>
    <source>
        <strain evidence="12">SpSt-1084</strain>
    </source>
</reference>
<evidence type="ECO:0000256" key="4">
    <source>
        <dbReference type="ARBA" id="ARBA00022801"/>
    </source>
</evidence>
<dbReference type="GO" id="GO:0004359">
    <property type="term" value="F:glutaminase activity"/>
    <property type="evidence" value="ECO:0007669"/>
    <property type="project" value="UniProtKB-EC"/>
</dbReference>
<feature type="active site" evidence="10">
    <location>
        <position position="228"/>
    </location>
</feature>
<evidence type="ECO:0000256" key="3">
    <source>
        <dbReference type="ARBA" id="ARBA00022605"/>
    </source>
</evidence>
<evidence type="ECO:0000256" key="1">
    <source>
        <dbReference type="ARBA" id="ARBA00005091"/>
    </source>
</evidence>
<keyword evidence="10" id="KW-0963">Cytoplasm</keyword>
<dbReference type="CDD" id="cd01748">
    <property type="entry name" value="GATase1_IGP_Synthase"/>
    <property type="match status" value="1"/>
</dbReference>
<evidence type="ECO:0000256" key="9">
    <source>
        <dbReference type="ARBA" id="ARBA00049534"/>
    </source>
</evidence>
<keyword evidence="3 10" id="KW-0028">Amino-acid biosynthesis</keyword>
<dbReference type="InterPro" id="IPR017926">
    <property type="entry name" value="GATASE"/>
</dbReference>
<evidence type="ECO:0000256" key="10">
    <source>
        <dbReference type="HAMAP-Rule" id="MF_00278"/>
    </source>
</evidence>
<feature type="active site" evidence="10">
    <location>
        <position position="230"/>
    </location>
</feature>
<sequence>MALARNSCVAVSRLPLGTANFTMAKSVSYRCWLAYLRTQGIGFSTTGSVCKRLKALVLHYGVGNVFSVSHAFRRLGFHVEMSQKIVRDVDCVILPGVGSFAAAAERIAPFREELVEFLVSGVPVLGICLGMQLMFEESDEGPGKGLNLYRGRVVSLPPTVKRPHMGWNRIKKTRASPLLENIDDAWVYFNHTYHPQPADTSIIIATAHHGIEFPAVIGTKTIYGTQFHPEKSGPTGEKILQNFAKLVKR</sequence>
<evidence type="ECO:0000256" key="8">
    <source>
        <dbReference type="ARBA" id="ARBA00047838"/>
    </source>
</evidence>
<comment type="function">
    <text evidence="10">IGPS catalyzes the conversion of PRFAR and glutamine to IGP, AICAR and glutamate. The HisH subunit catalyzes the hydrolysis of glutamine to glutamate and ammonia as part of the synthesis of IGP and AICAR. The resulting ammonia molecule is channeled to the active site of HisF.</text>
</comment>
<protein>
    <recommendedName>
        <fullName evidence="10">Imidazole glycerol phosphate synthase subunit HisH</fullName>
        <ecNumber evidence="10">4.3.2.10</ecNumber>
    </recommendedName>
    <alternativeName>
        <fullName evidence="10">IGP synthase glutaminase subunit</fullName>
        <ecNumber evidence="10">3.5.1.2</ecNumber>
    </alternativeName>
    <alternativeName>
        <fullName evidence="10">IGP synthase subunit HisH</fullName>
    </alternativeName>
    <alternativeName>
        <fullName evidence="10">ImGP synthase subunit HisH</fullName>
        <shortName evidence="10">IGPS subunit HisH</shortName>
    </alternativeName>
</protein>
<keyword evidence="7 10" id="KW-0456">Lyase</keyword>
<proteinExistence type="inferred from homology"/>
<evidence type="ECO:0000256" key="5">
    <source>
        <dbReference type="ARBA" id="ARBA00022962"/>
    </source>
</evidence>
<accession>A0A7C5Y819</accession>
<evidence type="ECO:0000256" key="7">
    <source>
        <dbReference type="ARBA" id="ARBA00023239"/>
    </source>
</evidence>
<dbReference type="UniPathway" id="UPA00031">
    <property type="reaction ID" value="UER00010"/>
</dbReference>
<dbReference type="GO" id="GO:0016829">
    <property type="term" value="F:lyase activity"/>
    <property type="evidence" value="ECO:0007669"/>
    <property type="project" value="UniProtKB-KW"/>
</dbReference>
<name>A0A7C5Y819_CALS0</name>
<dbReference type="Pfam" id="PF00117">
    <property type="entry name" value="GATase"/>
    <property type="match status" value="1"/>
</dbReference>
<comment type="subcellular location">
    <subcellularLocation>
        <location evidence="10">Cytoplasm</location>
    </subcellularLocation>
</comment>
<gene>
    <name evidence="10 12" type="primary">hisH</name>
    <name evidence="12" type="ORF">ENM42_01380</name>
</gene>
<comment type="catalytic activity">
    <reaction evidence="9 10">
        <text>L-glutamine + H2O = L-glutamate + NH4(+)</text>
        <dbReference type="Rhea" id="RHEA:15889"/>
        <dbReference type="ChEBI" id="CHEBI:15377"/>
        <dbReference type="ChEBI" id="CHEBI:28938"/>
        <dbReference type="ChEBI" id="CHEBI:29985"/>
        <dbReference type="ChEBI" id="CHEBI:58359"/>
        <dbReference type="EC" id="3.5.1.2"/>
    </reaction>
</comment>
<feature type="active site" description="Nucleophile" evidence="10">
    <location>
        <position position="128"/>
    </location>
</feature>
<dbReference type="GO" id="GO:0000105">
    <property type="term" value="P:L-histidine biosynthetic process"/>
    <property type="evidence" value="ECO:0007669"/>
    <property type="project" value="UniProtKB-UniRule"/>
</dbReference>
<dbReference type="NCBIfam" id="TIGR01855">
    <property type="entry name" value="IMP_synth_hisH"/>
    <property type="match status" value="1"/>
</dbReference>
<comment type="subunit">
    <text evidence="2 10">Heterodimer of HisH and HisF.</text>
</comment>
<dbReference type="PANTHER" id="PTHR42701">
    <property type="entry name" value="IMIDAZOLE GLYCEROL PHOSPHATE SYNTHASE SUBUNIT HISH"/>
    <property type="match status" value="1"/>
</dbReference>
<dbReference type="EMBL" id="DRXS01000073">
    <property type="protein sequence ID" value="HHR40460.1"/>
    <property type="molecule type" value="Genomic_DNA"/>
</dbReference>
<comment type="catalytic activity">
    <reaction evidence="8 10">
        <text>5-[(5-phospho-1-deoxy-D-ribulos-1-ylimino)methylamino]-1-(5-phospho-beta-D-ribosyl)imidazole-4-carboxamide + L-glutamine = D-erythro-1-(imidazol-4-yl)glycerol 3-phosphate + 5-amino-1-(5-phospho-beta-D-ribosyl)imidazole-4-carboxamide + L-glutamate + H(+)</text>
        <dbReference type="Rhea" id="RHEA:24793"/>
        <dbReference type="ChEBI" id="CHEBI:15378"/>
        <dbReference type="ChEBI" id="CHEBI:29985"/>
        <dbReference type="ChEBI" id="CHEBI:58278"/>
        <dbReference type="ChEBI" id="CHEBI:58359"/>
        <dbReference type="ChEBI" id="CHEBI:58475"/>
        <dbReference type="ChEBI" id="CHEBI:58525"/>
        <dbReference type="EC" id="4.3.2.10"/>
    </reaction>
</comment>
<dbReference type="HAMAP" id="MF_00278">
    <property type="entry name" value="HisH"/>
    <property type="match status" value="1"/>
</dbReference>
<comment type="pathway">
    <text evidence="1 10">Amino-acid biosynthesis; L-histidine biosynthesis; L-histidine from 5-phospho-alpha-D-ribose 1-diphosphate: step 5/9.</text>
</comment>
<keyword evidence="5 10" id="KW-0315">Glutamine amidotransferase</keyword>